<evidence type="ECO:0000313" key="10">
    <source>
        <dbReference type="EMBL" id="PNG27255.1"/>
    </source>
</evidence>
<dbReference type="GO" id="GO:0071555">
    <property type="term" value="P:cell wall organization"/>
    <property type="evidence" value="ECO:0007669"/>
    <property type="project" value="UniProtKB-UniRule"/>
</dbReference>
<dbReference type="PROSITE" id="PS52029">
    <property type="entry name" value="LD_TPASE"/>
    <property type="match status" value="1"/>
</dbReference>
<comment type="similarity">
    <text evidence="2">Belongs to the YkuD family.</text>
</comment>
<feature type="signal peptide" evidence="8">
    <location>
        <begin position="1"/>
        <end position="25"/>
    </location>
</feature>
<dbReference type="UniPathway" id="UPA00219"/>
<evidence type="ECO:0000256" key="5">
    <source>
        <dbReference type="ARBA" id="ARBA00022984"/>
    </source>
</evidence>
<sequence>MSSSRDFPVRLGLVAMAAAAALSLAGCEDTGFDSISARANAPVPKETVALMTEKGTTPSAPVLIRTYKKESELEVWKMKADGKYALLKTYPVCRWSGQLGPKTREGDRQVPEGFYSITPAQMKPNSAYYLAFNVGYPNAYDRALGRDGGSIMVHGICSSAGCFSMTDPQIGEIYALVRDGFSGGQREIQMQSYPFRMTAENMAKYRADPNIGFWKQLKEGSDNFEVTKQQVAVGVCSKRYVFNAEPVAGRFDPYGPCPQLKQDESVRSQVAAKAARDDVKVAELAAQAKPIRTLYVDGGQHPQFASLSAFASRPEALARGPVDVVIEDVKTKFASDDGKARRTRVSPVVQMAKAAPAPAAAAPAVKLADAGDVTGSVGGASAKEPDRLAMITGWFGGKKTEPVAAVAAQEPLVPQFADVPTPPQRADASVKSAAATAATAGPAAVAQIVR</sequence>
<evidence type="ECO:0000256" key="3">
    <source>
        <dbReference type="ARBA" id="ARBA00022679"/>
    </source>
</evidence>
<feature type="chain" id="PRO_5014339781" description="L,D-TPase catalytic domain-containing protein" evidence="8">
    <location>
        <begin position="26"/>
        <end position="450"/>
    </location>
</feature>
<dbReference type="GO" id="GO:0004180">
    <property type="term" value="F:carboxypeptidase activity"/>
    <property type="evidence" value="ECO:0007669"/>
    <property type="project" value="UniProtKB-ARBA"/>
</dbReference>
<evidence type="ECO:0000256" key="4">
    <source>
        <dbReference type="ARBA" id="ARBA00022960"/>
    </source>
</evidence>
<accession>A0A2J7TKF3</accession>
<comment type="pathway">
    <text evidence="1 7">Cell wall biogenesis; peptidoglycan biosynthesis.</text>
</comment>
<feature type="active site" description="Proton donor/acceptor" evidence="7">
    <location>
        <position position="154"/>
    </location>
</feature>
<dbReference type="OrthoDB" id="9809748at2"/>
<evidence type="ECO:0000259" key="9">
    <source>
        <dbReference type="PROSITE" id="PS52029"/>
    </source>
</evidence>
<evidence type="ECO:0000256" key="8">
    <source>
        <dbReference type="SAM" id="SignalP"/>
    </source>
</evidence>
<evidence type="ECO:0000256" key="6">
    <source>
        <dbReference type="ARBA" id="ARBA00023316"/>
    </source>
</evidence>
<dbReference type="PROSITE" id="PS51257">
    <property type="entry name" value="PROKAR_LIPOPROTEIN"/>
    <property type="match status" value="1"/>
</dbReference>
<evidence type="ECO:0000313" key="11">
    <source>
        <dbReference type="Proteomes" id="UP000236286"/>
    </source>
</evidence>
<reference evidence="10 11" key="1">
    <citation type="submission" date="2017-10" db="EMBL/GenBank/DDBJ databases">
        <title>Genome announcement of Methylocella silvestris TVC from permafrost.</title>
        <authorList>
            <person name="Wang J."/>
            <person name="Geng K."/>
            <person name="Ul-Haque F."/>
            <person name="Crombie A.T."/>
            <person name="Street L.E."/>
            <person name="Wookey P.A."/>
            <person name="Murrell J.C."/>
            <person name="Pratscher J."/>
        </authorList>
    </citation>
    <scope>NUCLEOTIDE SEQUENCE [LARGE SCALE GENOMIC DNA]</scope>
    <source>
        <strain evidence="10 11">TVC</strain>
    </source>
</reference>
<organism evidence="10 11">
    <name type="scientific">Methylocella silvestris</name>
    <dbReference type="NCBI Taxonomy" id="199596"/>
    <lineage>
        <taxon>Bacteria</taxon>
        <taxon>Pseudomonadati</taxon>
        <taxon>Pseudomonadota</taxon>
        <taxon>Alphaproteobacteria</taxon>
        <taxon>Hyphomicrobiales</taxon>
        <taxon>Beijerinckiaceae</taxon>
        <taxon>Methylocella</taxon>
    </lineage>
</organism>
<dbReference type="PANTHER" id="PTHR36699">
    <property type="entry name" value="LD-TRANSPEPTIDASE"/>
    <property type="match status" value="1"/>
</dbReference>
<dbReference type="Proteomes" id="UP000236286">
    <property type="component" value="Unassembled WGS sequence"/>
</dbReference>
<dbReference type="GO" id="GO:0009252">
    <property type="term" value="P:peptidoglycan biosynthetic process"/>
    <property type="evidence" value="ECO:0007669"/>
    <property type="project" value="UniProtKB-UniPathway"/>
</dbReference>
<dbReference type="PANTHER" id="PTHR36699:SF1">
    <property type="entry name" value="L,D-TRANSPEPTIDASE YAFK-RELATED"/>
    <property type="match status" value="1"/>
</dbReference>
<dbReference type="EMBL" id="PDZR01000002">
    <property type="protein sequence ID" value="PNG27255.1"/>
    <property type="molecule type" value="Genomic_DNA"/>
</dbReference>
<comment type="caution">
    <text evidence="10">The sequence shown here is derived from an EMBL/GenBank/DDBJ whole genome shotgun (WGS) entry which is preliminary data.</text>
</comment>
<dbReference type="Pfam" id="PF03734">
    <property type="entry name" value="YkuD"/>
    <property type="match status" value="1"/>
</dbReference>
<keyword evidence="8" id="KW-0732">Signal</keyword>
<dbReference type="GO" id="GO:0008360">
    <property type="term" value="P:regulation of cell shape"/>
    <property type="evidence" value="ECO:0007669"/>
    <property type="project" value="UniProtKB-UniRule"/>
</dbReference>
<keyword evidence="4 7" id="KW-0133">Cell shape</keyword>
<feature type="domain" description="L,D-TPase catalytic" evidence="9">
    <location>
        <begin position="62"/>
        <end position="189"/>
    </location>
</feature>
<evidence type="ECO:0000256" key="1">
    <source>
        <dbReference type="ARBA" id="ARBA00004752"/>
    </source>
</evidence>
<proteinExistence type="inferred from homology"/>
<dbReference type="InterPro" id="IPR038063">
    <property type="entry name" value="Transpep_catalytic_dom"/>
</dbReference>
<dbReference type="SUPFAM" id="SSF141523">
    <property type="entry name" value="L,D-transpeptidase catalytic domain-like"/>
    <property type="match status" value="1"/>
</dbReference>
<keyword evidence="5 7" id="KW-0573">Peptidoglycan synthesis</keyword>
<gene>
    <name evidence="10" type="ORF">CR492_04020</name>
</gene>
<dbReference type="CDD" id="cd16913">
    <property type="entry name" value="YkuD_like"/>
    <property type="match status" value="1"/>
</dbReference>
<protein>
    <recommendedName>
        <fullName evidence="9">L,D-TPase catalytic domain-containing protein</fullName>
    </recommendedName>
</protein>
<keyword evidence="6 7" id="KW-0961">Cell wall biogenesis/degradation</keyword>
<evidence type="ECO:0000256" key="7">
    <source>
        <dbReference type="PROSITE-ProRule" id="PRU01373"/>
    </source>
</evidence>
<dbReference type="GO" id="GO:0016740">
    <property type="term" value="F:transferase activity"/>
    <property type="evidence" value="ECO:0007669"/>
    <property type="project" value="UniProtKB-KW"/>
</dbReference>
<name>A0A2J7TKF3_METSI</name>
<keyword evidence="3" id="KW-0808">Transferase</keyword>
<dbReference type="AlphaFoldDB" id="A0A2J7TKF3"/>
<dbReference type="InterPro" id="IPR005490">
    <property type="entry name" value="LD_TPept_cat_dom"/>
</dbReference>
<dbReference type="RefSeq" id="WP_102842453.1">
    <property type="nucleotide sequence ID" value="NZ_PDZR01000002.1"/>
</dbReference>
<feature type="active site" description="Nucleophile" evidence="7">
    <location>
        <position position="162"/>
    </location>
</feature>
<evidence type="ECO:0000256" key="2">
    <source>
        <dbReference type="ARBA" id="ARBA00005992"/>
    </source>
</evidence>